<keyword evidence="4" id="KW-1185">Reference proteome</keyword>
<dbReference type="EMBL" id="CATOUU010000968">
    <property type="protein sequence ID" value="CAI9963509.1"/>
    <property type="molecule type" value="Genomic_DNA"/>
</dbReference>
<organism evidence="2">
    <name type="scientific">Hexamita inflata</name>
    <dbReference type="NCBI Taxonomy" id="28002"/>
    <lineage>
        <taxon>Eukaryota</taxon>
        <taxon>Metamonada</taxon>
        <taxon>Diplomonadida</taxon>
        <taxon>Hexamitidae</taxon>
        <taxon>Hexamitinae</taxon>
        <taxon>Hexamita</taxon>
    </lineage>
</organism>
<feature type="region of interest" description="Disordered" evidence="1">
    <location>
        <begin position="1"/>
        <end position="37"/>
    </location>
</feature>
<evidence type="ECO:0000256" key="1">
    <source>
        <dbReference type="SAM" id="MobiDB-lite"/>
    </source>
</evidence>
<protein>
    <submittedName>
        <fullName evidence="2">Uncharacterized protein</fullName>
    </submittedName>
</protein>
<dbReference type="Proteomes" id="UP001642409">
    <property type="component" value="Unassembled WGS sequence"/>
</dbReference>
<proteinExistence type="predicted"/>
<sequence length="461" mass="49786">MGCGNQPLPEQTVTIEKPQKQKLNAKPTSTPASNEPLSTPCPLQKLFSVPFCTKTILKMNGGYLTTPKKNEQIQQTQILVSAPSSNKIHFRVLAEGKVGMIAIRPGAEFPLSFITEVIQSSQIGVGMSEMTVESPGPNGIVVYIISEGQPASVEIDGLGKMILDIQHGDLSYIPPKLVKNDRKMKTDQKITTKRFINYYSCQMHGGFEIQEQAGEEMDDNQIMIQTGTGNLVRISAACSGKVGLIAMRKSNNFPLESSTDILASSGLLENQVSLDVTSPGAMIVYIVSNGQLVDLHIDGLQKTLLAVSHGEDHIPTRRESSISHSSRSSVYKKSEFRAPVKQTLFTVAHYTQLKGGFEIDNEPGIDIMDGQILVYAPTGNKVKIGAKGIGKVGIAVMHRDTFPLVKTTEIIGWSGVQMGEASITVNSVGPRGMVVYFIGNGKIDASIDGLGNMLLEVAEVI</sequence>
<accession>A0AA86QPP3</accession>
<gene>
    <name evidence="2" type="ORF">HINF_LOCUS51154</name>
    <name evidence="3" type="ORF">HINF_LOCUS54971</name>
</gene>
<dbReference type="EMBL" id="CAXDID020000288">
    <property type="protein sequence ID" value="CAL6071071.1"/>
    <property type="molecule type" value="Genomic_DNA"/>
</dbReference>
<name>A0AA86QPP3_9EUKA</name>
<evidence type="ECO:0000313" key="4">
    <source>
        <dbReference type="Proteomes" id="UP001642409"/>
    </source>
</evidence>
<comment type="caution">
    <text evidence="2">The sequence shown here is derived from an EMBL/GenBank/DDBJ whole genome shotgun (WGS) entry which is preliminary data.</text>
</comment>
<reference evidence="2" key="1">
    <citation type="submission" date="2023-06" db="EMBL/GenBank/DDBJ databases">
        <authorList>
            <person name="Kurt Z."/>
        </authorList>
    </citation>
    <scope>NUCLEOTIDE SEQUENCE</scope>
</reference>
<reference evidence="3 4" key="2">
    <citation type="submission" date="2024-07" db="EMBL/GenBank/DDBJ databases">
        <authorList>
            <person name="Akdeniz Z."/>
        </authorList>
    </citation>
    <scope>NUCLEOTIDE SEQUENCE [LARGE SCALE GENOMIC DNA]</scope>
</reference>
<evidence type="ECO:0000313" key="2">
    <source>
        <dbReference type="EMBL" id="CAI9963509.1"/>
    </source>
</evidence>
<evidence type="ECO:0000313" key="3">
    <source>
        <dbReference type="EMBL" id="CAL6071071.1"/>
    </source>
</evidence>
<feature type="compositionally biased region" description="Polar residues" evidence="1">
    <location>
        <begin position="26"/>
        <end position="37"/>
    </location>
</feature>
<dbReference type="AlphaFoldDB" id="A0AA86QPP3"/>